<dbReference type="EMBL" id="KI394358">
    <property type="protein sequence ID" value="ERN03456.1"/>
    <property type="molecule type" value="Genomic_DNA"/>
</dbReference>
<proteinExistence type="inferred from homology"/>
<dbReference type="Proteomes" id="UP000017836">
    <property type="component" value="Unassembled WGS sequence"/>
</dbReference>
<comment type="similarity">
    <text evidence="1">Belongs to the QWRF family.</text>
</comment>
<dbReference type="PANTHER" id="PTHR31807:SF31">
    <property type="entry name" value="QWRF MOTIF PROTEIN (DUF566)-RELATED"/>
    <property type="match status" value="1"/>
</dbReference>
<dbReference type="AlphaFoldDB" id="W1P781"/>
<dbReference type="Gramene" id="ERN03456">
    <property type="protein sequence ID" value="ERN03456"/>
    <property type="gene ID" value="AMTR_s00003p00266640"/>
</dbReference>
<gene>
    <name evidence="2" type="ORF">AMTR_s00003p00266640</name>
</gene>
<protein>
    <submittedName>
        <fullName evidence="2">Uncharacterized protein</fullName>
    </submittedName>
</protein>
<organism evidence="2 3">
    <name type="scientific">Amborella trichopoda</name>
    <dbReference type="NCBI Taxonomy" id="13333"/>
    <lineage>
        <taxon>Eukaryota</taxon>
        <taxon>Viridiplantae</taxon>
        <taxon>Streptophyta</taxon>
        <taxon>Embryophyta</taxon>
        <taxon>Tracheophyta</taxon>
        <taxon>Spermatophyta</taxon>
        <taxon>Magnoliopsida</taxon>
        <taxon>Amborellales</taxon>
        <taxon>Amborellaceae</taxon>
        <taxon>Amborella</taxon>
    </lineage>
</organism>
<name>W1P781_AMBTC</name>
<evidence type="ECO:0000256" key="1">
    <source>
        <dbReference type="ARBA" id="ARBA00010016"/>
    </source>
</evidence>
<sequence length="81" mass="8794">MQAKAFKAWDGIQREHTVAVSKTKDCLNAVVSRVPLVDGAKGKSQTVSQALRQAADIANSIKTTIYLLTTMQFPRAPNLPP</sequence>
<evidence type="ECO:0000313" key="2">
    <source>
        <dbReference type="EMBL" id="ERN03456.1"/>
    </source>
</evidence>
<dbReference type="HOGENOM" id="CLU_2577023_0_0_1"/>
<evidence type="ECO:0000313" key="3">
    <source>
        <dbReference type="Proteomes" id="UP000017836"/>
    </source>
</evidence>
<dbReference type="InterPro" id="IPR007573">
    <property type="entry name" value="QWRF"/>
</dbReference>
<accession>W1P781</accession>
<dbReference type="Pfam" id="PF04484">
    <property type="entry name" value="QWRF"/>
    <property type="match status" value="1"/>
</dbReference>
<keyword evidence="3" id="KW-1185">Reference proteome</keyword>
<reference evidence="3" key="1">
    <citation type="journal article" date="2013" name="Science">
        <title>The Amborella genome and the evolution of flowering plants.</title>
        <authorList>
            <consortium name="Amborella Genome Project"/>
        </authorList>
    </citation>
    <scope>NUCLEOTIDE SEQUENCE [LARGE SCALE GENOMIC DNA]</scope>
</reference>
<dbReference type="PANTHER" id="PTHR31807">
    <property type="entry name" value="AUGMIN FAMILY MEMBER"/>
    <property type="match status" value="1"/>
</dbReference>